<feature type="compositionally biased region" description="Basic and acidic residues" evidence="8">
    <location>
        <begin position="663"/>
        <end position="712"/>
    </location>
</feature>
<feature type="compositionally biased region" description="Basic and acidic residues" evidence="8">
    <location>
        <begin position="618"/>
        <end position="627"/>
    </location>
</feature>
<feature type="compositionally biased region" description="Polar residues" evidence="8">
    <location>
        <begin position="400"/>
        <end position="421"/>
    </location>
</feature>
<dbReference type="RGD" id="620013">
    <property type="gene designation" value="Ppp1r12a"/>
</dbReference>
<evidence type="ECO:0000256" key="2">
    <source>
        <dbReference type="ARBA" id="ARBA00022490"/>
    </source>
</evidence>
<evidence type="ECO:0000256" key="3">
    <source>
        <dbReference type="ARBA" id="ARBA00022737"/>
    </source>
</evidence>
<dbReference type="GeneID" id="116670"/>
<dbReference type="PRINTS" id="PR01415">
    <property type="entry name" value="ANKYRIN"/>
</dbReference>
<feature type="repeat" description="ANK" evidence="6">
    <location>
        <begin position="198"/>
        <end position="230"/>
    </location>
</feature>
<accession>A0ABK0LSN2</accession>
<dbReference type="CDD" id="cd21944">
    <property type="entry name" value="IPD_MYPT1"/>
    <property type="match status" value="1"/>
</dbReference>
<feature type="compositionally biased region" description="Low complexity" evidence="8">
    <location>
        <begin position="718"/>
        <end position="741"/>
    </location>
</feature>
<feature type="compositionally biased region" description="Low complexity" evidence="8">
    <location>
        <begin position="570"/>
        <end position="605"/>
    </location>
</feature>
<protein>
    <recommendedName>
        <fullName evidence="5">Protein phosphatase 1 regulatory subunit</fullName>
    </recommendedName>
</protein>
<reference evidence="10" key="2">
    <citation type="submission" date="2025-08" db="UniProtKB">
        <authorList>
            <consortium name="Ensembl"/>
        </authorList>
    </citation>
    <scope>IDENTIFICATION</scope>
    <source>
        <strain evidence="10">Brown Norway</strain>
    </source>
</reference>
<dbReference type="Gene3D" id="1.25.40.20">
    <property type="entry name" value="Ankyrin repeat-containing domain"/>
    <property type="match status" value="2"/>
</dbReference>
<dbReference type="PANTHER" id="PTHR24179:SF20">
    <property type="entry name" value="PROTEIN PHOSPHATASE 1 REGULATORY SUBUNIT 12A"/>
    <property type="match status" value="1"/>
</dbReference>
<feature type="repeat" description="ANK" evidence="6">
    <location>
        <begin position="105"/>
        <end position="137"/>
    </location>
</feature>
<dbReference type="Pfam" id="PF15898">
    <property type="entry name" value="PRKG1_interact"/>
    <property type="match status" value="1"/>
</dbReference>
<feature type="repeat" description="ANK" evidence="6">
    <location>
        <begin position="72"/>
        <end position="104"/>
    </location>
</feature>
<dbReference type="InterPro" id="IPR051226">
    <property type="entry name" value="PP1_Regulatory_Subunit"/>
</dbReference>
<keyword evidence="3" id="KW-0677">Repeat</keyword>
<dbReference type="InterPro" id="IPR036770">
    <property type="entry name" value="Ankyrin_rpt-contain_sf"/>
</dbReference>
<evidence type="ECO:0007829" key="12">
    <source>
        <dbReference type="PeptideAtlas" id="A0ABK0LSN2"/>
    </source>
</evidence>
<feature type="compositionally biased region" description="Basic and acidic residues" evidence="8">
    <location>
        <begin position="291"/>
        <end position="300"/>
    </location>
</feature>
<feature type="domain" description="cGMP-dependent protein kinase interacting" evidence="9">
    <location>
        <begin position="877"/>
        <end position="976"/>
    </location>
</feature>
<feature type="compositionally biased region" description="Low complexity" evidence="8">
    <location>
        <begin position="469"/>
        <end position="480"/>
    </location>
</feature>
<evidence type="ECO:0000256" key="6">
    <source>
        <dbReference type="PROSITE-ProRule" id="PRU00023"/>
    </source>
</evidence>
<dbReference type="PROSITE" id="PS50297">
    <property type="entry name" value="ANK_REP_REGION"/>
    <property type="match status" value="4"/>
</dbReference>
<feature type="region of interest" description="Disordered" evidence="8">
    <location>
        <begin position="290"/>
        <end position="874"/>
    </location>
</feature>
<feature type="compositionally biased region" description="Basic residues" evidence="8">
    <location>
        <begin position="628"/>
        <end position="638"/>
    </location>
</feature>
<feature type="compositionally biased region" description="Basic and acidic residues" evidence="8">
    <location>
        <begin position="481"/>
        <end position="491"/>
    </location>
</feature>
<name>A0ABK0LSN2_RAT</name>
<evidence type="ECO:0000256" key="8">
    <source>
        <dbReference type="SAM" id="MobiDB-lite"/>
    </source>
</evidence>
<dbReference type="Ensembl" id="ENSRNOT00000152362.1">
    <property type="protein sequence ID" value="ENSRNOP00000104388.1"/>
    <property type="gene ID" value="ENSRNOG00000004925.10"/>
</dbReference>
<feature type="coiled-coil region" evidence="7">
    <location>
        <begin position="882"/>
        <end position="963"/>
    </location>
</feature>
<comment type="subcellular location">
    <subcellularLocation>
        <location evidence="1">Cytoplasm</location>
        <location evidence="1">Cytoskeleton</location>
        <location evidence="1">Stress fiber</location>
    </subcellularLocation>
</comment>
<dbReference type="SMART" id="SM00248">
    <property type="entry name" value="ANK"/>
    <property type="match status" value="6"/>
</dbReference>
<dbReference type="PANTHER" id="PTHR24179">
    <property type="entry name" value="PROTEIN PHOSPHATASE 1 REGULATORY SUBUNIT 12"/>
    <property type="match status" value="1"/>
</dbReference>
<feature type="compositionally biased region" description="Basic and acidic residues" evidence="8">
    <location>
        <begin position="318"/>
        <end position="340"/>
    </location>
</feature>
<dbReference type="Proteomes" id="UP000002494">
    <property type="component" value="Chromosome 7"/>
</dbReference>
<reference evidence="10" key="3">
    <citation type="submission" date="2025-09" db="UniProtKB">
        <authorList>
            <consortium name="Ensembl"/>
        </authorList>
    </citation>
    <scope>IDENTIFICATION</scope>
    <source>
        <strain evidence="10">Brown Norway</strain>
    </source>
</reference>
<gene>
    <name evidence="10" type="primary">Ppp1r12a</name>
</gene>
<evidence type="ECO:0000256" key="4">
    <source>
        <dbReference type="ARBA" id="ARBA00023043"/>
    </source>
</evidence>
<feature type="compositionally biased region" description="Basic and acidic residues" evidence="8">
    <location>
        <begin position="558"/>
        <end position="569"/>
    </location>
</feature>
<proteinExistence type="evidence at protein level"/>
<feature type="compositionally biased region" description="Low complexity" evidence="8">
    <location>
        <begin position="383"/>
        <end position="399"/>
    </location>
</feature>
<dbReference type="GeneTree" id="ENSGT00940000156120"/>
<keyword evidence="11" id="KW-1185">Reference proteome</keyword>
<evidence type="ECO:0000256" key="7">
    <source>
        <dbReference type="SAM" id="Coils"/>
    </source>
</evidence>
<dbReference type="PROSITE" id="PS50088">
    <property type="entry name" value="ANK_REPEAT"/>
    <property type="match status" value="4"/>
</dbReference>
<dbReference type="RefSeq" id="NP_446342.2">
    <property type="nucleotide sequence ID" value="NM_053890.2"/>
</dbReference>
<evidence type="ECO:0000313" key="11">
    <source>
        <dbReference type="Proteomes" id="UP000002494"/>
    </source>
</evidence>
<evidence type="ECO:0000256" key="1">
    <source>
        <dbReference type="ARBA" id="ARBA00004529"/>
    </source>
</evidence>
<feature type="compositionally biased region" description="Basic and acidic residues" evidence="8">
    <location>
        <begin position="860"/>
        <end position="874"/>
    </location>
</feature>
<keyword evidence="2 5" id="KW-0963">Cytoplasm</keyword>
<feature type="compositionally biased region" description="Basic and acidic residues" evidence="8">
    <location>
        <begin position="760"/>
        <end position="786"/>
    </location>
</feature>
<feature type="compositionally biased region" description="Polar residues" evidence="8">
    <location>
        <begin position="742"/>
        <end position="756"/>
    </location>
</feature>
<keyword evidence="12" id="KW-1267">Proteomics identification</keyword>
<feature type="compositionally biased region" description="Basic and acidic residues" evidence="8">
    <location>
        <begin position="813"/>
        <end position="829"/>
    </location>
</feature>
<feature type="compositionally biased region" description="Polar residues" evidence="8">
    <location>
        <begin position="302"/>
        <end position="316"/>
    </location>
</feature>
<dbReference type="Gene3D" id="6.10.140.390">
    <property type="match status" value="1"/>
</dbReference>
<dbReference type="PIRSF" id="PIRSF038141">
    <property type="entry name" value="PP1_12ABC_vert"/>
    <property type="match status" value="1"/>
</dbReference>
<comment type="subunit">
    <text evidence="5">PP1 comprises a catalytic subunit, and one or several targeting or regulatory subunits.</text>
</comment>
<keyword evidence="4 6" id="KW-0040">ANK repeat</keyword>
<evidence type="ECO:0000256" key="5">
    <source>
        <dbReference type="PIRNR" id="PIRNR038141"/>
    </source>
</evidence>
<feature type="compositionally biased region" description="Basic and acidic residues" evidence="8">
    <location>
        <begin position="422"/>
        <end position="432"/>
    </location>
</feature>
<feature type="compositionally biased region" description="Acidic residues" evidence="8">
    <location>
        <begin position="357"/>
        <end position="369"/>
    </location>
</feature>
<feature type="compositionally biased region" description="Polar residues" evidence="8">
    <location>
        <begin position="540"/>
        <end position="556"/>
    </location>
</feature>
<feature type="compositionally biased region" description="Low complexity" evidence="8">
    <location>
        <begin position="830"/>
        <end position="844"/>
    </location>
</feature>
<organism evidence="10 11">
    <name type="scientific">Rattus norvegicus</name>
    <name type="common">Rat</name>
    <dbReference type="NCBI Taxonomy" id="10116"/>
    <lineage>
        <taxon>Eukaryota</taxon>
        <taxon>Metazoa</taxon>
        <taxon>Chordata</taxon>
        <taxon>Craniata</taxon>
        <taxon>Vertebrata</taxon>
        <taxon>Euteleostomi</taxon>
        <taxon>Mammalia</taxon>
        <taxon>Eutheria</taxon>
        <taxon>Euarchontoglires</taxon>
        <taxon>Glires</taxon>
        <taxon>Rodentia</taxon>
        <taxon>Myomorpha</taxon>
        <taxon>Muroidea</taxon>
        <taxon>Muridae</taxon>
        <taxon>Murinae</taxon>
        <taxon>Rattus</taxon>
    </lineage>
</organism>
<sequence length="976" mass="109704">MKMADAKQKRNEQLKRWIGSETDLEPPVVKRQKTKVKFDDGAVFLAACSSGDTDEVLKLLHRGADINYANVDGLTALHQACIDDNVDMVKFLVENGANINQPDNEGWIPLHAAASCGYLDIAEFLIGQGAHVGAVNSEGDTPLDIAEEEAMEELLQNEVNRQGVDIEAARKEEERIMLRDARQWLNSGHISDVRHAKSGGTALHVAAAKGYTEVLKLLIQAGYDVNIKDYDGWTPLHAAAHWGKEEACRILVDNLCDMETVNKVGQTAFDVADEDILGYLEELQKKQNLLHSEKRDKKSPLIESTANMENNQPQKTFKNKETLIIEPEKNASRIESLEQEKADEEEEGKKDESSCSSEEDEEDDSESEAETDKTKPMASVTNAHTASTQAAPAAVTTPTLSSNQGTPTSPVKKFPTSTTKISPKEEERKDESPASWRLGLRKTGSYGALAEITASKEAQKEKDTAGVIRSASSPRLSSSLDNKEKEKDNKGTRLAYVAPTIPRRLGSTSDIEEKENRESSNLRTSSSYTRRKWEDDLKKNSSINEGSTYHRSTSNRLWAEDSTEKEKDSAPTAATIPVAPTVVSAAASSTTALTTTTAGTLSSTSEVRERRRSYLTPVRDEESESQRKARSRQARQSRRSTQGVTLTDLQEAEKTIGRSRSTRTREQENEEKDKEEKEKQDKEKQEEKKESEVSREDEYKQKYSRTYDETYARYRPVSTSSSSTPSSSSLSTLGSSLYASSQLNRPNSLVGITSAYSRGLTKDNEREGEKKEEEKEGEDKSQPKSIRERRRPREKRRSTGVSFWTQDSDENEQERQSDTEDGSSKRDTQTDSVSRYDSSSTSSSDRYDSLLGRSASYSYLEERKPYGSRLEKDDSTDFKKLYEQILAENEKLKAQLHDTNMELTDLKLQLEKATQRQERFADRSLLEMEKRERRALERRISEMEEELKMLPDLKADNQRLKDENGALIRVISKLSK</sequence>
<dbReference type="Pfam" id="PF12796">
    <property type="entry name" value="Ank_2"/>
    <property type="match status" value="2"/>
</dbReference>
<dbReference type="InterPro" id="IPR031775">
    <property type="entry name" value="PRKG1_interact"/>
</dbReference>
<evidence type="ECO:0000313" key="10">
    <source>
        <dbReference type="Ensembl" id="ENSRNOP00000104388.1"/>
    </source>
</evidence>
<reference evidence="10" key="1">
    <citation type="submission" date="2024-01" db="EMBL/GenBank/DDBJ databases">
        <title>GRCr8: a new rat reference genome assembly contstructed from accurate long reads and long range scaffolding.</title>
        <authorList>
            <person name="Doris P.A."/>
            <person name="Kalbfleisch T."/>
            <person name="Li K."/>
            <person name="Howe K."/>
            <person name="Wood J."/>
        </authorList>
    </citation>
    <scope>NUCLEOTIDE SEQUENCE [LARGE SCALE GENOMIC DNA]</scope>
    <source>
        <strain evidence="10">Brown Norway</strain>
    </source>
</reference>
<dbReference type="InterPro" id="IPR002110">
    <property type="entry name" value="Ankyrin_rpt"/>
</dbReference>
<feature type="repeat" description="ANK" evidence="6">
    <location>
        <begin position="231"/>
        <end position="263"/>
    </location>
</feature>
<evidence type="ECO:0000259" key="9">
    <source>
        <dbReference type="Pfam" id="PF15898"/>
    </source>
</evidence>
<feature type="compositionally biased region" description="Basic residues" evidence="8">
    <location>
        <begin position="787"/>
        <end position="798"/>
    </location>
</feature>
<dbReference type="Gene3D" id="6.10.250.1820">
    <property type="match status" value="1"/>
</dbReference>
<dbReference type="InterPro" id="IPR017401">
    <property type="entry name" value="MYPT1/MYPT2/Mbs85"/>
</dbReference>
<dbReference type="SUPFAM" id="SSF48403">
    <property type="entry name" value="Ankyrin repeat"/>
    <property type="match status" value="1"/>
</dbReference>
<keyword evidence="7" id="KW-0175">Coiled coil</keyword>